<dbReference type="InterPro" id="IPR011628">
    <property type="entry name" value="Cleaved_adhesin"/>
</dbReference>
<dbReference type="Pfam" id="PF00041">
    <property type="entry name" value="fn3"/>
    <property type="match status" value="1"/>
</dbReference>
<dbReference type="Pfam" id="PF23759">
    <property type="entry name" value="GBD_T9SS_assoc"/>
    <property type="match status" value="1"/>
</dbReference>
<name>A0A1I3L8K9_9FLAO</name>
<accession>A0A1I3L8K9</accession>
<feature type="domain" description="Fibronectin type-III" evidence="1">
    <location>
        <begin position="321"/>
        <end position="417"/>
    </location>
</feature>
<feature type="domain" description="Fibronectin type-III" evidence="1">
    <location>
        <begin position="54"/>
        <end position="149"/>
    </location>
</feature>
<dbReference type="Gene3D" id="2.60.40.10">
    <property type="entry name" value="Immunoglobulins"/>
    <property type="match status" value="5"/>
</dbReference>
<dbReference type="InterPro" id="IPR003961">
    <property type="entry name" value="FN3_dom"/>
</dbReference>
<dbReference type="SUPFAM" id="SSF49265">
    <property type="entry name" value="Fibronectin type III"/>
    <property type="match status" value="2"/>
</dbReference>
<reference evidence="3" key="1">
    <citation type="submission" date="2016-10" db="EMBL/GenBank/DDBJ databases">
        <authorList>
            <person name="Varghese N."/>
            <person name="Submissions S."/>
        </authorList>
    </citation>
    <scope>NUCLEOTIDE SEQUENCE [LARGE SCALE GENOMIC DNA]</scope>
    <source>
        <strain evidence="3">DSM 26542</strain>
    </source>
</reference>
<dbReference type="RefSeq" id="WP_090677603.1">
    <property type="nucleotide sequence ID" value="NZ_FORU01000001.1"/>
</dbReference>
<evidence type="ECO:0000313" key="3">
    <source>
        <dbReference type="Proteomes" id="UP000243887"/>
    </source>
</evidence>
<dbReference type="NCBIfam" id="TIGR04131">
    <property type="entry name" value="Bac_Flav_CTERM"/>
    <property type="match status" value="1"/>
</dbReference>
<dbReference type="STRING" id="1150112.SAMN04487893_101223"/>
<dbReference type="EMBL" id="FORU01000001">
    <property type="protein sequence ID" value="SFI81009.1"/>
    <property type="molecule type" value="Genomic_DNA"/>
</dbReference>
<dbReference type="PROSITE" id="PS50853">
    <property type="entry name" value="FN3"/>
    <property type="match status" value="3"/>
</dbReference>
<dbReference type="InterPro" id="IPR049804">
    <property type="entry name" value="Choice_anch_L"/>
</dbReference>
<dbReference type="NCBIfam" id="NF038133">
    <property type="entry name" value="choice_anch_L"/>
    <property type="match status" value="1"/>
</dbReference>
<keyword evidence="3" id="KW-1185">Reference proteome</keyword>
<sequence>MRKKIVYLLALLCVGIYGSTRVFNLNESIKDFHFQNILEEYSVRTNTFLDDCSTPINLNTKSIQTTQATIYWDANTDSSWEYYVVNYASVTPTGSGTVSNTNEVIITKDSNGNILLPDTEYEFYVRTVCSSKKFSSWSGPVSFKTTCLPKSLPFTEGFNSNSPTINCWTIIDVANDATSLNGEMIWKNHDKSTYEGDRVMFFDCGFNLGHDDWLISPTVTFGNTKIYALTFYFKTQLLDPSFASYHENQFEIALSTEGVDVEKFTNILLPMEKYTNTSYIKKMVFIKNIGGNVNIGWHIKSNMLTQLYIDKVSIEEINCIPPSDAFLVDVTTSSADFSWEDNGNTSWEYYVNNSGGGVPTGSGTLSNSKNVTFSKTSGTGGVNLQPNTEYEFYVRGNCGTNKYSPWIGPVIFRTQCNPIGLPFWEGFNTDSTTFECWTIRDFDQRPNVYRGVFFTNIWKLIQTPPPVLFPINPIEYEGDQAICFAPEEGEHDDWLISPTFNLDATKYYRLKYHTKVFMFEGTGIKYKVMLSNEGISKSDFKTTLHTRTLNSDVWVEEATIISGVGGEVNLAWKIESDKGGNNLILDNVFFEEVSCPEPFNLGVKDEEGTSATVYWTDNIGTKWEYAVQKAGTYGVPKSGTTTNQKEVVLKQDKNGDSLESNTEYVFYIKSNCSNGDESDWVQFRFWTACGTFKTPFWEGFNSNSKTMRCWNIVDSNGDGTSYPGNQAWGKTFSLQKNQYEGDEAMTFTSYDPVKVNDDWLISPEILFENNKIYRLKYHYRGALNNPENTLEVLGSNSGVKSSDFTHKIVKDESLASVSYKEKKVFIENLSGNVNLAWHLKGQGSIGVFIDNVFVEEVTGCPDPLNILIDDIESNEATISWTDDFGATKWEYYIQKVSGTKPLTAGFLTSSKINTVTKDNNGSVLLPNFEYEVYVRTVCKNGEYSIWDGPHLFRTSCDIYTPPFWEGFNTNSETINCWTGEDGRLWDIKDLSYGAIFEGDQSMLSGTTNTWLISPTFKLDGSKYILKYHYRTSNSGGEFEVLLSSKGGAVSDFTTSLSPMKKYTNDGYKEEVLFLNGINDEINIAWHAKEFGVGLDNVILKKIETCPEPYNVDISNPTLTTLDVSWQQEIGGSDEWEVLVVYFGEDETAAPVKTISVKGSPNTIVTGLKSGHMYSVYVRAKCEDNLEWSDYSTPSNGGTKVSNDDCSSAIKIPINDGIECIETVPFTLTGATVSTVPEPNCNQGGYLAKDVWFEFTATASAKHMLKFLDRNYNGQIYGALYDGDCSSLTSTALECFEPTYYNAGAIKNFIVFENLIPGKKYYIRLGIWDDPNLQEDFYYKLCITVPAPIEVSPIGEKYTLEELVKDVFVKSNCDLVSNINYKNGDGKPLSQAVNTIGYFNKAKSIFPFEEGIVLSSSEVEYIPGPYNGYFVYRGNTSKRWQGDKEINDAIDNIGGGPFQDKLVTQLQFDFTPVKDSIEFEYLFASNNYYPGSSLACEAGSMFVVLLTDQVTGEQQNIAMIPDTNVPIGINTIRDSEKSKVPCESVNPEYYWKHYDFILRKALDDATEAPIDFVGFTVPMKSQKTYVKPGRKYNIKMALVEFSIFTQSNSAVFFKAGSFDLGAIDLGSDLLVEDNNAVCHGGSTIIKSGIVESDELKMVIEWYKDGKIIPGENTPDLEVKEAGEYMVKVMFSDMNCESSGSIKVEFFPSLKDILGEPGDIVVCHKSLKSLKIALTQIEEDIFKGLDRELFNVSYFGKEENARLNEEALLTPDAFDLGKEPMNQNLFVRVESVETGCFEIFDLSIVVEAGELPEKVADIKVCATYVFPDLKDNQSYYSASEGKGLEYESGETLDVPGDYTIYVLQLNNEAGCFEEVSYTVSIVAPVVAAVFEDAEYDCELYVLDVLPPFNKYFTQPNGGGVELYPGMELIKGQTIYVYASSEDSICVDESSFTITYTECPIQKGLSPNGDGVNDVFDLSVHGVESIKIFNRWGAEVFSFGNGYTNEWHGQDKNGSKLPDGTYYYMIISRNSTRTGWVQINR</sequence>
<dbReference type="NCBIfam" id="NF038128">
    <property type="entry name" value="choice_anch_J"/>
    <property type="match status" value="4"/>
</dbReference>
<dbReference type="InterPro" id="IPR036116">
    <property type="entry name" value="FN3_sf"/>
</dbReference>
<evidence type="ECO:0000259" key="1">
    <source>
        <dbReference type="PROSITE" id="PS50853"/>
    </source>
</evidence>
<gene>
    <name evidence="2" type="ORF">SAMN04487893_101223</name>
</gene>
<organism evidence="2 3">
    <name type="scientific">Myroides guanonis</name>
    <dbReference type="NCBI Taxonomy" id="1150112"/>
    <lineage>
        <taxon>Bacteria</taxon>
        <taxon>Pseudomonadati</taxon>
        <taxon>Bacteroidota</taxon>
        <taxon>Flavobacteriia</taxon>
        <taxon>Flavobacteriales</taxon>
        <taxon>Flavobacteriaceae</taxon>
        <taxon>Myroides</taxon>
    </lineage>
</organism>
<dbReference type="InterPro" id="IPR056600">
    <property type="entry name" value="GBD_T9SS_assoc"/>
</dbReference>
<dbReference type="InterPro" id="IPR013783">
    <property type="entry name" value="Ig-like_fold"/>
</dbReference>
<feature type="domain" description="Fibronectin type-III" evidence="1">
    <location>
        <begin position="1107"/>
        <end position="1201"/>
    </location>
</feature>
<proteinExistence type="predicted"/>
<protein>
    <submittedName>
        <fullName evidence="2">Cleaved Adhesin Domain</fullName>
    </submittedName>
</protein>
<dbReference type="Proteomes" id="UP000243887">
    <property type="component" value="Unassembled WGS sequence"/>
</dbReference>
<dbReference type="SMART" id="SM00060">
    <property type="entry name" value="FN3"/>
    <property type="match status" value="5"/>
</dbReference>
<dbReference type="Pfam" id="PF07675">
    <property type="entry name" value="Cleaved_Adhesin"/>
    <property type="match status" value="4"/>
</dbReference>
<dbReference type="CDD" id="cd00063">
    <property type="entry name" value="FN3"/>
    <property type="match status" value="3"/>
</dbReference>
<dbReference type="OrthoDB" id="608579at2"/>
<dbReference type="Pfam" id="PF13585">
    <property type="entry name" value="CHU_C"/>
    <property type="match status" value="1"/>
</dbReference>
<dbReference type="InterPro" id="IPR026341">
    <property type="entry name" value="T9SS_type_B"/>
</dbReference>
<dbReference type="Gene3D" id="2.60.120.200">
    <property type="match status" value="4"/>
</dbReference>
<evidence type="ECO:0000313" key="2">
    <source>
        <dbReference type="EMBL" id="SFI81009.1"/>
    </source>
</evidence>